<dbReference type="EMBL" id="JAUSUG010000011">
    <property type="protein sequence ID" value="MDQ0255566.1"/>
    <property type="molecule type" value="Genomic_DNA"/>
</dbReference>
<sequence>MLSSIMSFEDRGKWGKSNYRGNCSGYIIKGLLDHYQPKHFLEVFAGGGTGFDVAKELGYKNSTHLDLNPKYGGWNALTDEVPEGSDFVFLHPPYHNIIQYSGKMWGQPHPDDLSRCKTYDEFIKKLDLIHSKVYSSLRNGGRMAILIGDVRKKGEYFSIQRDMAWIGQLDAHIIKAQHNCVSDNRRYAGKFIPIQHEHLLVFKKGNLWIVPVAVTKKASQDLRHSLKVTWRDLVQASLEELGGSATLENLYAVIDGTAKAKKNNFWREKVRQTLQIGKEFKPVSRGHWTLSNGAQMVA</sequence>
<dbReference type="InterPro" id="IPR029063">
    <property type="entry name" value="SAM-dependent_MTases_sf"/>
</dbReference>
<evidence type="ECO:0000313" key="2">
    <source>
        <dbReference type="Proteomes" id="UP001230005"/>
    </source>
</evidence>
<protein>
    <submittedName>
        <fullName evidence="1">Uncharacterized protein</fullName>
    </submittedName>
</protein>
<comment type="caution">
    <text evidence="1">The sequence shown here is derived from an EMBL/GenBank/DDBJ whole genome shotgun (WGS) entry which is preliminary data.</text>
</comment>
<dbReference type="SUPFAM" id="SSF53335">
    <property type="entry name" value="S-adenosyl-L-methionine-dependent methyltransferases"/>
    <property type="match status" value="1"/>
</dbReference>
<name>A0ABT9ZY00_9BACI</name>
<organism evidence="1 2">
    <name type="scientific">Evansella vedderi</name>
    <dbReference type="NCBI Taxonomy" id="38282"/>
    <lineage>
        <taxon>Bacteria</taxon>
        <taxon>Bacillati</taxon>
        <taxon>Bacillota</taxon>
        <taxon>Bacilli</taxon>
        <taxon>Bacillales</taxon>
        <taxon>Bacillaceae</taxon>
        <taxon>Evansella</taxon>
    </lineage>
</organism>
<reference evidence="1 2" key="1">
    <citation type="submission" date="2023-07" db="EMBL/GenBank/DDBJ databases">
        <title>Genomic Encyclopedia of Type Strains, Phase IV (KMG-IV): sequencing the most valuable type-strain genomes for metagenomic binning, comparative biology and taxonomic classification.</title>
        <authorList>
            <person name="Goeker M."/>
        </authorList>
    </citation>
    <scope>NUCLEOTIDE SEQUENCE [LARGE SCALE GENOMIC DNA]</scope>
    <source>
        <strain evidence="1 2">DSM 9768</strain>
    </source>
</reference>
<dbReference type="Gene3D" id="3.40.50.150">
    <property type="entry name" value="Vaccinia Virus protein VP39"/>
    <property type="match status" value="1"/>
</dbReference>
<dbReference type="Proteomes" id="UP001230005">
    <property type="component" value="Unassembled WGS sequence"/>
</dbReference>
<dbReference type="RefSeq" id="WP_307326535.1">
    <property type="nucleotide sequence ID" value="NZ_JAUSUG010000011.1"/>
</dbReference>
<keyword evidence="2" id="KW-1185">Reference proteome</keyword>
<accession>A0ABT9ZY00</accession>
<proteinExistence type="predicted"/>
<evidence type="ECO:0000313" key="1">
    <source>
        <dbReference type="EMBL" id="MDQ0255566.1"/>
    </source>
</evidence>
<gene>
    <name evidence="1" type="ORF">J2S74_002948</name>
</gene>